<name>M8BY32_AEGTA</name>
<accession>M8BY32</accession>
<feature type="compositionally biased region" description="Basic residues" evidence="6">
    <location>
        <begin position="442"/>
        <end position="451"/>
    </location>
</feature>
<keyword evidence="5" id="KW-0206">Cytoskeleton</keyword>
<feature type="domain" description="TPX2 C-terminal" evidence="7">
    <location>
        <begin position="335"/>
        <end position="400"/>
    </location>
</feature>
<evidence type="ECO:0000256" key="2">
    <source>
        <dbReference type="ARBA" id="ARBA00005885"/>
    </source>
</evidence>
<feature type="compositionally biased region" description="Basic and acidic residues" evidence="6">
    <location>
        <begin position="268"/>
        <end position="283"/>
    </location>
</feature>
<dbReference type="InterPro" id="IPR044833">
    <property type="entry name" value="WDL5/6"/>
</dbReference>
<dbReference type="AlphaFoldDB" id="M8BY32"/>
<feature type="compositionally biased region" description="Polar residues" evidence="6">
    <location>
        <begin position="476"/>
        <end position="490"/>
    </location>
</feature>
<evidence type="ECO:0000256" key="4">
    <source>
        <dbReference type="ARBA" id="ARBA00022701"/>
    </source>
</evidence>
<sequence length="580" mass="62941">MKDNHIGNWKPVTTSNSDTVTTLSPPLLFLGPRFVLRGSRRAAAPLSLSPRPPHASATPFPYALLRRVSSRMRGFTVSRCTFVPPSSVDLYLARTVKLNISQGCRATEHDSVARLNGGELGDCGAGVINKLCKRRALAEMDAVVDVADAMGAVTIENGAKLELPDGVEERGEEHDAQANRDHSGESEVINPHEEAGGEASSHPEGRKIGRSKGTASHGPKVAKTRSPKSGDEGLARRGTPSSSLRKAPIVRVSHADSGTGSCTNGDPSVDKKKSGKIESRPSAKETSLLEDAKSREGSKAQKQSDQHSSIRRDEEDLNSESSKARRSGSTPAYGFSFKCDERAEKRREFYSKLEEKIHAREMEISNMQAKSKETEEAELKMLRKSLKFKATPMPSFSPPPKVELKKKIVYAMCCIWMGCCCRAFILIEKSVLAVKIPPTRAKSPKLGRSKNKSGLEAEESTTPSHPIRMSLDEKATQNGAKKVTPSNSVKKPQRKSLPKLPSEASGPLEARQPKMPSEASGPLEATQPKSTEDLNTDNHQESGSPAKQLQETESIASNAQEPIRAKVTPDDQELDEQASV</sequence>
<dbReference type="PANTHER" id="PTHR31358:SF29">
    <property type="entry name" value="PROTEIN WVD2-LIKE 5-RELATED"/>
    <property type="match status" value="1"/>
</dbReference>
<organism evidence="8">
    <name type="scientific">Aegilops tauschii</name>
    <name type="common">Tausch's goatgrass</name>
    <name type="synonym">Aegilops squarrosa</name>
    <dbReference type="NCBI Taxonomy" id="37682"/>
    <lineage>
        <taxon>Eukaryota</taxon>
        <taxon>Viridiplantae</taxon>
        <taxon>Streptophyta</taxon>
        <taxon>Embryophyta</taxon>
        <taxon>Tracheophyta</taxon>
        <taxon>Spermatophyta</taxon>
        <taxon>Magnoliopsida</taxon>
        <taxon>Liliopsida</taxon>
        <taxon>Poales</taxon>
        <taxon>Poaceae</taxon>
        <taxon>BOP clade</taxon>
        <taxon>Pooideae</taxon>
        <taxon>Triticodae</taxon>
        <taxon>Triticeae</taxon>
        <taxon>Triticinae</taxon>
        <taxon>Aegilops</taxon>
    </lineage>
</organism>
<comment type="similarity">
    <text evidence="2">Belongs to the TPX2 family.</text>
</comment>
<keyword evidence="3" id="KW-0963">Cytoplasm</keyword>
<feature type="region of interest" description="Disordered" evidence="6">
    <location>
        <begin position="440"/>
        <end position="580"/>
    </location>
</feature>
<dbReference type="PANTHER" id="PTHR31358">
    <property type="entry name" value="PROTEIN WVD2-LIKE 4"/>
    <property type="match status" value="1"/>
</dbReference>
<feature type="compositionally biased region" description="Basic and acidic residues" evidence="6">
    <location>
        <begin position="167"/>
        <end position="207"/>
    </location>
</feature>
<comment type="subcellular location">
    <subcellularLocation>
        <location evidence="1">Cytoplasm</location>
        <location evidence="1">Cytoskeleton</location>
    </subcellularLocation>
</comment>
<feature type="compositionally biased region" description="Polar residues" evidence="6">
    <location>
        <begin position="541"/>
        <end position="560"/>
    </location>
</feature>
<evidence type="ECO:0000256" key="1">
    <source>
        <dbReference type="ARBA" id="ARBA00004245"/>
    </source>
</evidence>
<dbReference type="EnsemblPlants" id="EMT11734">
    <property type="protein sequence ID" value="EMT11734"/>
    <property type="gene ID" value="F775_32274"/>
</dbReference>
<feature type="compositionally biased region" description="Basic and acidic residues" evidence="6">
    <location>
        <begin position="530"/>
        <end position="540"/>
    </location>
</feature>
<feature type="compositionally biased region" description="Polar residues" evidence="6">
    <location>
        <begin position="256"/>
        <end position="266"/>
    </location>
</feature>
<evidence type="ECO:0000259" key="7">
    <source>
        <dbReference type="Pfam" id="PF06886"/>
    </source>
</evidence>
<reference evidence="8" key="1">
    <citation type="submission" date="2015-06" db="UniProtKB">
        <authorList>
            <consortium name="EnsemblPlants"/>
        </authorList>
    </citation>
    <scope>IDENTIFICATION</scope>
</reference>
<evidence type="ECO:0000256" key="3">
    <source>
        <dbReference type="ARBA" id="ARBA00022490"/>
    </source>
</evidence>
<protein>
    <recommendedName>
        <fullName evidence="7">TPX2 C-terminal domain-containing protein</fullName>
    </recommendedName>
</protein>
<dbReference type="InterPro" id="IPR027329">
    <property type="entry name" value="TPX2_C"/>
</dbReference>
<feature type="region of interest" description="Disordered" evidence="6">
    <location>
        <begin position="162"/>
        <end position="332"/>
    </location>
</feature>
<dbReference type="GO" id="GO:0005874">
    <property type="term" value="C:microtubule"/>
    <property type="evidence" value="ECO:0007669"/>
    <property type="project" value="UniProtKB-KW"/>
</dbReference>
<evidence type="ECO:0000313" key="8">
    <source>
        <dbReference type="EnsemblPlants" id="EMT11734"/>
    </source>
</evidence>
<dbReference type="GO" id="GO:0008017">
    <property type="term" value="F:microtubule binding"/>
    <property type="evidence" value="ECO:0007669"/>
    <property type="project" value="InterPro"/>
</dbReference>
<dbReference type="Pfam" id="PF06886">
    <property type="entry name" value="TPX2"/>
    <property type="match status" value="1"/>
</dbReference>
<keyword evidence="4" id="KW-0493">Microtubule</keyword>
<evidence type="ECO:0000256" key="6">
    <source>
        <dbReference type="SAM" id="MobiDB-lite"/>
    </source>
</evidence>
<feature type="compositionally biased region" description="Acidic residues" evidence="6">
    <location>
        <begin position="570"/>
        <end position="580"/>
    </location>
</feature>
<evidence type="ECO:0000256" key="5">
    <source>
        <dbReference type="ARBA" id="ARBA00023212"/>
    </source>
</evidence>
<proteinExistence type="inferred from homology"/>
<feature type="compositionally biased region" description="Basic and acidic residues" evidence="6">
    <location>
        <begin position="290"/>
        <end position="314"/>
    </location>
</feature>